<dbReference type="Pfam" id="PF00535">
    <property type="entry name" value="Glycos_transf_2"/>
    <property type="match status" value="1"/>
</dbReference>
<dbReference type="OrthoDB" id="9802649at2"/>
<dbReference type="GO" id="GO:0016740">
    <property type="term" value="F:transferase activity"/>
    <property type="evidence" value="ECO:0007669"/>
    <property type="project" value="UniProtKB-KW"/>
</dbReference>
<comment type="caution">
    <text evidence="2">The sequence shown here is derived from an EMBL/GenBank/DDBJ whole genome shotgun (WGS) entry which is preliminary data.</text>
</comment>
<dbReference type="EMBL" id="MPKY01000001">
    <property type="protein sequence ID" value="OJT00573.1"/>
    <property type="molecule type" value="Genomic_DNA"/>
</dbReference>
<evidence type="ECO:0000313" key="3">
    <source>
        <dbReference type="Proteomes" id="UP000183986"/>
    </source>
</evidence>
<dbReference type="AlphaFoldDB" id="A0A1M2UZ57"/>
<dbReference type="InterPro" id="IPR029044">
    <property type="entry name" value="Nucleotide-diphossugar_trans"/>
</dbReference>
<keyword evidence="2" id="KW-0808">Transferase</keyword>
<evidence type="ECO:0000259" key="1">
    <source>
        <dbReference type="Pfam" id="PF00535"/>
    </source>
</evidence>
<proteinExistence type="predicted"/>
<organism evidence="2 3">
    <name type="scientific">Marinobacter nauticus</name>
    <name type="common">Marinobacter hydrocarbonoclasticus</name>
    <name type="synonym">Marinobacter aquaeolei</name>
    <dbReference type="NCBI Taxonomy" id="2743"/>
    <lineage>
        <taxon>Bacteria</taxon>
        <taxon>Pseudomonadati</taxon>
        <taxon>Pseudomonadota</taxon>
        <taxon>Gammaproteobacteria</taxon>
        <taxon>Pseudomonadales</taxon>
        <taxon>Marinobacteraceae</taxon>
        <taxon>Marinobacter</taxon>
    </lineage>
</organism>
<protein>
    <submittedName>
        <fullName evidence="2">Glycosyl transferase</fullName>
    </submittedName>
</protein>
<feature type="domain" description="Glycosyltransferase 2-like" evidence="1">
    <location>
        <begin position="9"/>
        <end position="135"/>
    </location>
</feature>
<name>A0A1M2UZ57_MARNT</name>
<dbReference type="Proteomes" id="UP000183986">
    <property type="component" value="Unassembled WGS sequence"/>
</dbReference>
<accession>A0A1M2UZ57</accession>
<dbReference type="Gene3D" id="3.90.550.10">
    <property type="entry name" value="Spore Coat Polysaccharide Biosynthesis Protein SpsA, Chain A"/>
    <property type="match status" value="1"/>
</dbReference>
<dbReference type="PANTHER" id="PTHR43685">
    <property type="entry name" value="GLYCOSYLTRANSFERASE"/>
    <property type="match status" value="1"/>
</dbReference>
<dbReference type="PANTHER" id="PTHR43685:SF11">
    <property type="entry name" value="GLYCOSYLTRANSFERASE TAGX-RELATED"/>
    <property type="match status" value="1"/>
</dbReference>
<dbReference type="RefSeq" id="WP_072677434.1">
    <property type="nucleotide sequence ID" value="NZ_MPKY01000001.1"/>
</dbReference>
<evidence type="ECO:0000313" key="2">
    <source>
        <dbReference type="EMBL" id="OJT00573.1"/>
    </source>
</evidence>
<keyword evidence="3" id="KW-1185">Reference proteome</keyword>
<gene>
    <name evidence="2" type="ORF">BEE62_11070</name>
</gene>
<dbReference type="InterPro" id="IPR050834">
    <property type="entry name" value="Glycosyltransf_2"/>
</dbReference>
<dbReference type="SUPFAM" id="SSF53448">
    <property type="entry name" value="Nucleotide-diphospho-sugar transferases"/>
    <property type="match status" value="1"/>
</dbReference>
<sequence length="293" mass="34329">MSVNKPLISIITPTYNRADFIAEAVESVLAQTYPHFEFLIVDDGSIDHTDKVLEPYLNDERIRLFRQENQGQSVARNVALDEAQGEFICFLDSDNYWPAAKLEQQVRIFEQYPTTDVLYGDNVIINEAGEELSRNNMARYSGRIAPQMVKDNCVAMNTTMARRQCFDELGGMSGKRRVADDYDLWLRFSAKYEFRYEPEYWAWYRVMEDQISSDKTRRFQVNEQIIHDFRRDFPDAMSPREFDQGFAHFYIRKGRYLGRAGQKWDGLRELLKAVKYSPADLNVWRAFAAVLLK</sequence>
<dbReference type="InterPro" id="IPR001173">
    <property type="entry name" value="Glyco_trans_2-like"/>
</dbReference>
<reference evidence="2" key="1">
    <citation type="submission" date="2016-11" db="EMBL/GenBank/DDBJ databases">
        <title>Draft Genome Sequence of Marinobacter hydrocarbonoclasticus strain STW2, a polyaromatic aromatic hydrocarbon degrading and denitrifying bacterium from rhizosphere of Seagrass Enhalus acodoides.</title>
        <authorList>
            <person name="Ling J."/>
            <person name="Dong J."/>
        </authorList>
    </citation>
    <scope>NUCLEOTIDE SEQUENCE [LARGE SCALE GENOMIC DNA]</scope>
    <source>
        <strain evidence="2">STW2</strain>
    </source>
</reference>